<reference evidence="1" key="1">
    <citation type="submission" date="2020-11" db="EMBL/GenBank/DDBJ databases">
        <title>Isolation and identification of active actinomycetes.</title>
        <authorList>
            <person name="Yu B."/>
        </authorList>
    </citation>
    <scope>NUCLEOTIDE SEQUENCE</scope>
    <source>
        <strain evidence="1">NEAU-YB345</strain>
    </source>
</reference>
<proteinExistence type="predicted"/>
<evidence type="ECO:0000313" key="2">
    <source>
        <dbReference type="Proteomes" id="UP000657385"/>
    </source>
</evidence>
<dbReference type="InterPro" id="IPR025566">
    <property type="entry name" value="DUF4331"/>
</dbReference>
<protein>
    <submittedName>
        <fullName evidence="1">DUF4331 domain-containing protein</fullName>
    </submittedName>
</protein>
<dbReference type="Proteomes" id="UP000657385">
    <property type="component" value="Unassembled WGS sequence"/>
</dbReference>
<accession>A0A931FDY3</accession>
<dbReference type="RefSeq" id="WP_196192138.1">
    <property type="nucleotide sequence ID" value="NZ_JADPRT010000001.1"/>
</dbReference>
<organism evidence="1 2">
    <name type="scientific">Streptacidiphilus fuscans</name>
    <dbReference type="NCBI Taxonomy" id="2789292"/>
    <lineage>
        <taxon>Bacteria</taxon>
        <taxon>Bacillati</taxon>
        <taxon>Actinomycetota</taxon>
        <taxon>Actinomycetes</taxon>
        <taxon>Kitasatosporales</taxon>
        <taxon>Streptomycetaceae</taxon>
        <taxon>Streptacidiphilus</taxon>
    </lineage>
</organism>
<dbReference type="EMBL" id="JADPRT010000001">
    <property type="protein sequence ID" value="MBF9066979.1"/>
    <property type="molecule type" value="Genomic_DNA"/>
</dbReference>
<dbReference type="Pfam" id="PF14224">
    <property type="entry name" value="DUF4331"/>
    <property type="match status" value="1"/>
</dbReference>
<gene>
    <name evidence="1" type="ORF">I2501_02860</name>
</gene>
<evidence type="ECO:0000313" key="1">
    <source>
        <dbReference type="EMBL" id="MBF9066979.1"/>
    </source>
</evidence>
<keyword evidence="2" id="KW-1185">Reference proteome</keyword>
<name>A0A931FDY3_9ACTN</name>
<comment type="caution">
    <text evidence="1">The sequence shown here is derived from an EMBL/GenBank/DDBJ whole genome shotgun (WGS) entry which is preliminary data.</text>
</comment>
<dbReference type="AlphaFoldDB" id="A0A931FDY3"/>
<sequence length="463" mass="50209">MSSHREAPEIAKDPVADSTDLYAFVSPDAPGTVTLIANYIPLQNPAGGPNFYEFGDDVLYEIHIDNDGDARPDISYQFRFTTHLRNQDTFLYNTGPITSLNSQNWNRFQTYTVTRVEQGGRQTVLGKDLMCPPCNIGPLSTPDYPALANEAVHHLGNRKVFAGQRAEGFYVDLGSIFDLADLRPFQSLQVFAKAQHFQNAPGVDTTKELNVHSIALQVPVDELTRGCWSGKDSGNPDAVIGVWTTASRRASRIIEQGRGKDSESGPFVQVSRLGNPLFNEVLVPMARKDEWNALPPADDKRFASYVAKPELAGLLPVLYPGVFPHLEALDKSGKSRADLLAILLTGIPKGVVPGFENFTGSTEADMLRLNVAIPPSASPSILGLIGGDPAGFPNGRRVFDDVVTVELRAIAGLTYALVDKSFTPDAAASEITDGLTASSPENPYLGHFPYLGVPYDGYHHPAS</sequence>